<dbReference type="PANTHER" id="PTHR12157">
    <property type="entry name" value="REGULATING SYNAPTIC MEMBRANE EXOCYTOSIS PROTEIN"/>
    <property type="match status" value="1"/>
</dbReference>
<comment type="subcellular location">
    <subcellularLocation>
        <location evidence="3">Synapse</location>
    </subcellularLocation>
</comment>
<dbReference type="InterPro" id="IPR036034">
    <property type="entry name" value="PDZ_sf"/>
</dbReference>
<evidence type="ECO:0008006" key="9">
    <source>
        <dbReference type="Google" id="ProtNLM"/>
    </source>
</evidence>
<evidence type="ECO:0000313" key="7">
    <source>
        <dbReference type="EMBL" id="RUS73733.1"/>
    </source>
</evidence>
<dbReference type="SMART" id="SM00228">
    <property type="entry name" value="PDZ"/>
    <property type="match status" value="1"/>
</dbReference>
<dbReference type="CDD" id="cd04031">
    <property type="entry name" value="C2A_RIM1alpha"/>
    <property type="match status" value="1"/>
</dbReference>
<dbReference type="InterPro" id="IPR039032">
    <property type="entry name" value="Rim-like"/>
</dbReference>
<feature type="domain" description="C2" evidence="5">
    <location>
        <begin position="748"/>
        <end position="866"/>
    </location>
</feature>
<feature type="domain" description="C2" evidence="5">
    <location>
        <begin position="132"/>
        <end position="253"/>
    </location>
</feature>
<dbReference type="SUPFAM" id="SSF50156">
    <property type="entry name" value="PDZ domain-like"/>
    <property type="match status" value="1"/>
</dbReference>
<dbReference type="PROSITE" id="PS50004">
    <property type="entry name" value="C2"/>
    <property type="match status" value="2"/>
</dbReference>
<dbReference type="EMBL" id="RQTK01000906">
    <property type="protein sequence ID" value="RUS73733.1"/>
    <property type="molecule type" value="Genomic_DNA"/>
</dbReference>
<dbReference type="Pfam" id="PF00168">
    <property type="entry name" value="C2"/>
    <property type="match status" value="2"/>
</dbReference>
<reference evidence="7 8" key="1">
    <citation type="submission" date="2019-01" db="EMBL/GenBank/DDBJ databases">
        <title>A draft genome assembly of the solar-powered sea slug Elysia chlorotica.</title>
        <authorList>
            <person name="Cai H."/>
            <person name="Li Q."/>
            <person name="Fang X."/>
            <person name="Li J."/>
            <person name="Curtis N.E."/>
            <person name="Altenburger A."/>
            <person name="Shibata T."/>
            <person name="Feng M."/>
            <person name="Maeda T."/>
            <person name="Schwartz J.A."/>
            <person name="Shigenobu S."/>
            <person name="Lundholm N."/>
            <person name="Nishiyama T."/>
            <person name="Yang H."/>
            <person name="Hasebe M."/>
            <person name="Li S."/>
            <person name="Pierce S.K."/>
            <person name="Wang J."/>
        </authorList>
    </citation>
    <scope>NUCLEOTIDE SEQUENCE [LARGE SCALE GENOMIC DNA]</scope>
    <source>
        <strain evidence="7">EC2010</strain>
        <tissue evidence="7">Whole organism of an adult</tissue>
    </source>
</reference>
<protein>
    <recommendedName>
        <fullName evidence="9">Regulating synaptic membrane exocytosis protein 2</fullName>
    </recommendedName>
</protein>
<dbReference type="STRING" id="188477.A0A433SWQ6"/>
<feature type="region of interest" description="Disordered" evidence="4">
    <location>
        <begin position="262"/>
        <end position="304"/>
    </location>
</feature>
<dbReference type="InterPro" id="IPR000008">
    <property type="entry name" value="C2_dom"/>
</dbReference>
<feature type="compositionally biased region" description="Basic and acidic residues" evidence="4">
    <location>
        <begin position="327"/>
        <end position="336"/>
    </location>
</feature>
<dbReference type="GO" id="GO:0048791">
    <property type="term" value="P:calcium ion-regulated exocytosis of neurotransmitter"/>
    <property type="evidence" value="ECO:0007669"/>
    <property type="project" value="TreeGrafter"/>
</dbReference>
<dbReference type="InterPro" id="IPR001565">
    <property type="entry name" value="Synaptotagmin"/>
</dbReference>
<dbReference type="InterPro" id="IPR001478">
    <property type="entry name" value="PDZ"/>
</dbReference>
<feature type="compositionally biased region" description="Basic residues" evidence="4">
    <location>
        <begin position="358"/>
        <end position="368"/>
    </location>
</feature>
<dbReference type="SMART" id="SM00239">
    <property type="entry name" value="C2"/>
    <property type="match status" value="2"/>
</dbReference>
<dbReference type="PROSITE" id="PS50106">
    <property type="entry name" value="PDZ"/>
    <property type="match status" value="1"/>
</dbReference>
<sequence>GLKVIGGTASDTGKLGAFITKVKKGSIADTVGHLRPGDEVVEWNGRSLQGATYEEVYDIILESKQEPQVELIVHRSAKHGETPPGVQSSFTEHARDYGLKDAIPDNQRTRRPVVPEPQPRSRVRSRPLSPPITGKLQVKLWYDVQSYQLIISVINAIDLPLTDGGKFRDPYCKIYLLPDRSEKSKRRTKTVPSTIDPNWNQTFMYCPVKESDLHDRLLEITVWDYDRVGASEFLGEILIDLTTANLNDEPYWYQLDHHDNTSIPLPASSPRTKNSQDPYDLRKDHLSPPVSTRGLSDSDMSELDFDDGVGVMPVVGRDDIGRQRHVTAADKLEVPEHGGSSGQRSRSPNRERESSFKKSSRTRSKSPGHMRIVDSSRSLSPSEHSRPMPPGTSSQRSFAPASSRSVGGTPTSTPSPKKRQLPAIPLEAQKASRDKVTQDLEERTRHLKMKMKLAQQDRQRTPPSSSGIPSDAESLSSRSMRRRDRHSSADPSLNERGSKDRMSGHDRSISHDRVERMREKNYERGRDPDRPHHRSRRHKEFSPDMSDDVGSDVSETSDMSEVSKVSTISVRSTQSERPRRKLSEFASKMESRTTIPQKRQQQTAVVRSTSSDSNQGGFEQNDGSVSDSALGASVTEGRKRRPSIPHKMAALVGLTRRSSSASQLAGGKKRTSFQRSEEIGPLDLRGGMSKQASKDSTDGSIGSISSDSSSVLWLPSGMRLGPDGQFGEFVDGLGPSQLVGRQVLGAPCLGEIQLGLYDRKGHLEVEVIRARGLMSKPGARVLPAPYVKVYLIEGKHCVEKQKTTIARRTLDPLYQQQLFFTEPYHNRILQVTVWGDYGRMDKKVFMGVAQILLDDLDLSNIVIGWYKLFPTSSLFGHHSSSNTGLSQSGLSSSTSLETLMPRT</sequence>
<feature type="compositionally biased region" description="Basic and acidic residues" evidence="4">
    <location>
        <begin position="430"/>
        <end position="444"/>
    </location>
</feature>
<evidence type="ECO:0000256" key="3">
    <source>
        <dbReference type="ARBA" id="ARBA00034103"/>
    </source>
</evidence>
<evidence type="ECO:0000259" key="6">
    <source>
        <dbReference type="PROSITE" id="PS50106"/>
    </source>
</evidence>
<keyword evidence="1" id="KW-0677">Repeat</keyword>
<organism evidence="7 8">
    <name type="scientific">Elysia chlorotica</name>
    <name type="common">Eastern emerald elysia</name>
    <name type="synonym">Sea slug</name>
    <dbReference type="NCBI Taxonomy" id="188477"/>
    <lineage>
        <taxon>Eukaryota</taxon>
        <taxon>Metazoa</taxon>
        <taxon>Spiralia</taxon>
        <taxon>Lophotrochozoa</taxon>
        <taxon>Mollusca</taxon>
        <taxon>Gastropoda</taxon>
        <taxon>Heterobranchia</taxon>
        <taxon>Euthyneura</taxon>
        <taxon>Panpulmonata</taxon>
        <taxon>Sacoglossa</taxon>
        <taxon>Placobranchoidea</taxon>
        <taxon>Plakobranchidae</taxon>
        <taxon>Elysia</taxon>
    </lineage>
</organism>
<dbReference type="GO" id="GO:0044325">
    <property type="term" value="F:transmembrane transporter binding"/>
    <property type="evidence" value="ECO:0007669"/>
    <property type="project" value="TreeGrafter"/>
</dbReference>
<feature type="region of interest" description="Disordered" evidence="4">
    <location>
        <begin position="881"/>
        <end position="903"/>
    </location>
</feature>
<comment type="caution">
    <text evidence="7">The sequence shown here is derived from an EMBL/GenBank/DDBJ whole genome shotgun (WGS) entry which is preliminary data.</text>
</comment>
<feature type="compositionally biased region" description="Basic and acidic residues" evidence="4">
    <location>
        <begin position="574"/>
        <end position="591"/>
    </location>
</feature>
<keyword evidence="2" id="KW-0770">Synapse</keyword>
<feature type="compositionally biased region" description="Polar residues" evidence="4">
    <location>
        <begin position="391"/>
        <end position="415"/>
    </location>
</feature>
<dbReference type="CDD" id="cd06714">
    <property type="entry name" value="PDZ_RIM-like"/>
    <property type="match status" value="1"/>
</dbReference>
<dbReference type="GO" id="GO:0048167">
    <property type="term" value="P:regulation of synaptic plasticity"/>
    <property type="evidence" value="ECO:0007669"/>
    <property type="project" value="TreeGrafter"/>
</dbReference>
<feature type="compositionally biased region" description="Polar residues" evidence="4">
    <location>
        <begin position="592"/>
        <end position="627"/>
    </location>
</feature>
<dbReference type="GO" id="GO:0042391">
    <property type="term" value="P:regulation of membrane potential"/>
    <property type="evidence" value="ECO:0007669"/>
    <property type="project" value="TreeGrafter"/>
</dbReference>
<evidence type="ECO:0000256" key="2">
    <source>
        <dbReference type="ARBA" id="ARBA00023018"/>
    </source>
</evidence>
<feature type="region of interest" description="Disordered" evidence="4">
    <location>
        <begin position="100"/>
        <end position="128"/>
    </location>
</feature>
<dbReference type="Pfam" id="PF00595">
    <property type="entry name" value="PDZ"/>
    <property type="match status" value="1"/>
</dbReference>
<dbReference type="InterPro" id="IPR035892">
    <property type="entry name" value="C2_domain_sf"/>
</dbReference>
<dbReference type="PANTHER" id="PTHR12157:SF21">
    <property type="entry name" value="RAB3 INTERACTING MOLECULE, ISOFORM F"/>
    <property type="match status" value="1"/>
</dbReference>
<feature type="compositionally biased region" description="Basic and acidic residues" evidence="4">
    <location>
        <begin position="496"/>
        <end position="530"/>
    </location>
</feature>
<dbReference type="PRINTS" id="PR00399">
    <property type="entry name" value="SYNAPTOTAGMN"/>
</dbReference>
<evidence type="ECO:0000256" key="4">
    <source>
        <dbReference type="SAM" id="MobiDB-lite"/>
    </source>
</evidence>
<dbReference type="FunFam" id="2.60.40.150:FF:000003">
    <property type="entry name" value="Regulating synaptic membrane exocytosis protein 2"/>
    <property type="match status" value="1"/>
</dbReference>
<evidence type="ECO:0000313" key="8">
    <source>
        <dbReference type="Proteomes" id="UP000271974"/>
    </source>
</evidence>
<feature type="compositionally biased region" description="Polar residues" evidence="4">
    <location>
        <begin position="553"/>
        <end position="573"/>
    </location>
</feature>
<name>A0A433SWQ6_ELYCH</name>
<dbReference type="GO" id="GO:0031267">
    <property type="term" value="F:small GTPase binding"/>
    <property type="evidence" value="ECO:0007669"/>
    <property type="project" value="InterPro"/>
</dbReference>
<feature type="region of interest" description="Disordered" evidence="4">
    <location>
        <begin position="327"/>
        <end position="705"/>
    </location>
</feature>
<gene>
    <name evidence="7" type="ORF">EGW08_018513</name>
</gene>
<evidence type="ECO:0000256" key="1">
    <source>
        <dbReference type="ARBA" id="ARBA00022737"/>
    </source>
</evidence>
<dbReference type="Proteomes" id="UP000271974">
    <property type="component" value="Unassembled WGS sequence"/>
</dbReference>
<dbReference type="Gene3D" id="2.30.42.10">
    <property type="match status" value="1"/>
</dbReference>
<dbReference type="GO" id="GO:0050806">
    <property type="term" value="P:positive regulation of synaptic transmission"/>
    <property type="evidence" value="ECO:0007669"/>
    <property type="project" value="TreeGrafter"/>
</dbReference>
<dbReference type="OrthoDB" id="420032at2759"/>
<dbReference type="SUPFAM" id="SSF49562">
    <property type="entry name" value="C2 domain (Calcium/lipid-binding domain, CaLB)"/>
    <property type="match status" value="2"/>
</dbReference>
<proteinExistence type="predicted"/>
<dbReference type="GO" id="GO:0042734">
    <property type="term" value="C:presynaptic membrane"/>
    <property type="evidence" value="ECO:0007669"/>
    <property type="project" value="TreeGrafter"/>
</dbReference>
<dbReference type="AlphaFoldDB" id="A0A433SWQ6"/>
<feature type="domain" description="PDZ" evidence="6">
    <location>
        <begin position="1"/>
        <end position="75"/>
    </location>
</feature>
<evidence type="ECO:0000259" key="5">
    <source>
        <dbReference type="PROSITE" id="PS50004"/>
    </source>
</evidence>
<feature type="non-terminal residue" evidence="7">
    <location>
        <position position="1"/>
    </location>
</feature>
<accession>A0A433SWQ6</accession>
<dbReference type="Gene3D" id="2.60.40.150">
    <property type="entry name" value="C2 domain"/>
    <property type="match status" value="2"/>
</dbReference>
<keyword evidence="8" id="KW-1185">Reference proteome</keyword>
<dbReference type="GO" id="GO:0048788">
    <property type="term" value="C:cytoskeleton of presynaptic active zone"/>
    <property type="evidence" value="ECO:0007669"/>
    <property type="project" value="TreeGrafter"/>
</dbReference>
<dbReference type="CDD" id="cd04028">
    <property type="entry name" value="C2B_RIM1alpha"/>
    <property type="match status" value="1"/>
</dbReference>
<dbReference type="FunFam" id="2.60.40.150:FF:000001">
    <property type="entry name" value="Regulating synaptic membrane exocytosis 3, isoform CRA_a"/>
    <property type="match status" value="1"/>
</dbReference>